<dbReference type="EMBL" id="FCNY02000003">
    <property type="protein sequence ID" value="SAL28588.1"/>
    <property type="molecule type" value="Genomic_DNA"/>
</dbReference>
<sequence length="466" mass="50070">MRDAMNDMPSDGAGTSAHARTRPSRDRVAHDSGRAWYILSILTLAYSLAYIDRQILNLLVEPIKHSLAISDTQLSLVQGFAFIAAYLAASPLFGRLVDVTNRRNLLLVSICLWCTFTALCGKADTYQELFLARLGVGASEACVFPLALSMIADCFSASRIPRAMSIFILGPMLGGGLSLVAGGFVIQFARAFHEQFPVLAQFQTWQLAFVIVGLPGMLFALLVLLTVREPVRSSVMSEREDEREYTTGASAAYLWQRRGFYARILLGVGMLAIVVLGMPAWMPTYLIRTHGLPAALVGFRFGALVVSFGIAGALTGPWIARQLEKRGYEDAPLRTAAMSMIPMLLCCASIPFAPGVTGALAAAAGTVFFFSLPTGCMGAALQIVAPSRMRGTVGAIYSFVAQLIGFGAGPTLIALLTDRVFHDPKMVGHSIAIVCAIAAALAAWLLLSALPHYRRLLAEERSAQAS</sequence>
<evidence type="ECO:0000256" key="5">
    <source>
        <dbReference type="ARBA" id="ARBA00023136"/>
    </source>
</evidence>
<dbReference type="InterPro" id="IPR020846">
    <property type="entry name" value="MFS_dom"/>
</dbReference>
<dbReference type="InterPro" id="IPR011701">
    <property type="entry name" value="MFS"/>
</dbReference>
<dbReference type="SUPFAM" id="SSF103473">
    <property type="entry name" value="MFS general substrate transporter"/>
    <property type="match status" value="1"/>
</dbReference>
<feature type="transmembrane region" description="Helical" evidence="7">
    <location>
        <begin position="35"/>
        <end position="56"/>
    </location>
</feature>
<dbReference type="Proteomes" id="UP000054740">
    <property type="component" value="Unassembled WGS sequence"/>
</dbReference>
<keyword evidence="4 7" id="KW-1133">Transmembrane helix</keyword>
<keyword evidence="10" id="KW-1185">Reference proteome</keyword>
<dbReference type="AlphaFoldDB" id="A0A158G8W1"/>
<gene>
    <name evidence="9" type="ORF">AWB70_01716</name>
</gene>
<evidence type="ECO:0000256" key="4">
    <source>
        <dbReference type="ARBA" id="ARBA00022989"/>
    </source>
</evidence>
<evidence type="ECO:0000256" key="1">
    <source>
        <dbReference type="ARBA" id="ARBA00004141"/>
    </source>
</evidence>
<dbReference type="InterPro" id="IPR044770">
    <property type="entry name" value="MFS_spinster-like"/>
</dbReference>
<dbReference type="InterPro" id="IPR036259">
    <property type="entry name" value="MFS_trans_sf"/>
</dbReference>
<evidence type="ECO:0000256" key="2">
    <source>
        <dbReference type="ARBA" id="ARBA00022448"/>
    </source>
</evidence>
<dbReference type="GO" id="GO:0022857">
    <property type="term" value="F:transmembrane transporter activity"/>
    <property type="evidence" value="ECO:0007669"/>
    <property type="project" value="InterPro"/>
</dbReference>
<dbReference type="Pfam" id="PF07690">
    <property type="entry name" value="MFS_1"/>
    <property type="match status" value="1"/>
</dbReference>
<feature type="transmembrane region" description="Helical" evidence="7">
    <location>
        <begin position="105"/>
        <end position="124"/>
    </location>
</feature>
<organism evidence="9 10">
    <name type="scientific">Caballeronia cordobensis</name>
    <name type="common">Burkholderia cordobensis</name>
    <dbReference type="NCBI Taxonomy" id="1353886"/>
    <lineage>
        <taxon>Bacteria</taxon>
        <taxon>Pseudomonadati</taxon>
        <taxon>Pseudomonadota</taxon>
        <taxon>Betaproteobacteria</taxon>
        <taxon>Burkholderiales</taxon>
        <taxon>Burkholderiaceae</taxon>
        <taxon>Caballeronia</taxon>
    </lineage>
</organism>
<feature type="region of interest" description="Disordered" evidence="6">
    <location>
        <begin position="1"/>
        <end position="26"/>
    </location>
</feature>
<comment type="subcellular location">
    <subcellularLocation>
        <location evidence="1">Membrane</location>
        <topology evidence="1">Multi-pass membrane protein</topology>
    </subcellularLocation>
</comment>
<evidence type="ECO:0000256" key="3">
    <source>
        <dbReference type="ARBA" id="ARBA00022692"/>
    </source>
</evidence>
<feature type="transmembrane region" description="Helical" evidence="7">
    <location>
        <begin position="206"/>
        <end position="227"/>
    </location>
</feature>
<feature type="transmembrane region" description="Helical" evidence="7">
    <location>
        <begin position="130"/>
        <end position="152"/>
    </location>
</feature>
<proteinExistence type="predicted"/>
<dbReference type="Gene3D" id="1.20.1250.20">
    <property type="entry name" value="MFS general substrate transporter like domains"/>
    <property type="match status" value="1"/>
</dbReference>
<name>A0A158G8W1_CABCO</name>
<evidence type="ECO:0000313" key="9">
    <source>
        <dbReference type="EMBL" id="SAL28588.1"/>
    </source>
</evidence>
<feature type="transmembrane region" description="Helical" evidence="7">
    <location>
        <begin position="359"/>
        <end position="381"/>
    </location>
</feature>
<feature type="transmembrane region" description="Helical" evidence="7">
    <location>
        <begin position="76"/>
        <end position="93"/>
    </location>
</feature>
<feature type="transmembrane region" description="Helical" evidence="7">
    <location>
        <begin position="332"/>
        <end position="353"/>
    </location>
</feature>
<keyword evidence="3 7" id="KW-0812">Transmembrane</keyword>
<reference evidence="10" key="1">
    <citation type="submission" date="2016-01" db="EMBL/GenBank/DDBJ databases">
        <authorList>
            <person name="Peeters C."/>
        </authorList>
    </citation>
    <scope>NUCLEOTIDE SEQUENCE [LARGE SCALE GENOMIC DNA]</scope>
</reference>
<dbReference type="PANTHER" id="PTHR23505">
    <property type="entry name" value="SPINSTER"/>
    <property type="match status" value="1"/>
</dbReference>
<feature type="transmembrane region" description="Helical" evidence="7">
    <location>
        <begin position="427"/>
        <end position="447"/>
    </location>
</feature>
<evidence type="ECO:0000259" key="8">
    <source>
        <dbReference type="PROSITE" id="PS50850"/>
    </source>
</evidence>
<dbReference type="GO" id="GO:0016020">
    <property type="term" value="C:membrane"/>
    <property type="evidence" value="ECO:0007669"/>
    <property type="project" value="UniProtKB-SubCell"/>
</dbReference>
<keyword evidence="5 7" id="KW-0472">Membrane</keyword>
<evidence type="ECO:0000256" key="6">
    <source>
        <dbReference type="SAM" id="MobiDB-lite"/>
    </source>
</evidence>
<feature type="domain" description="Major facilitator superfamily (MFS) profile" evidence="8">
    <location>
        <begin position="38"/>
        <end position="454"/>
    </location>
</feature>
<feature type="transmembrane region" description="Helical" evidence="7">
    <location>
        <begin position="260"/>
        <end position="281"/>
    </location>
</feature>
<keyword evidence="2" id="KW-0813">Transport</keyword>
<feature type="transmembrane region" description="Helical" evidence="7">
    <location>
        <begin position="164"/>
        <end position="186"/>
    </location>
</feature>
<feature type="transmembrane region" description="Helical" evidence="7">
    <location>
        <begin position="393"/>
        <end position="415"/>
    </location>
</feature>
<dbReference type="PROSITE" id="PS50850">
    <property type="entry name" value="MFS"/>
    <property type="match status" value="1"/>
</dbReference>
<protein>
    <submittedName>
        <fullName evidence="9">Major facilitator transporter</fullName>
    </submittedName>
</protein>
<dbReference type="CDD" id="cd17328">
    <property type="entry name" value="MFS_spinster_like"/>
    <property type="match status" value="1"/>
</dbReference>
<evidence type="ECO:0000256" key="7">
    <source>
        <dbReference type="SAM" id="Phobius"/>
    </source>
</evidence>
<accession>A0A158G8W1</accession>
<dbReference type="PANTHER" id="PTHR23505:SF79">
    <property type="entry name" value="PROTEIN SPINSTER"/>
    <property type="match status" value="1"/>
</dbReference>
<evidence type="ECO:0000313" key="10">
    <source>
        <dbReference type="Proteomes" id="UP000054740"/>
    </source>
</evidence>
<feature type="transmembrane region" description="Helical" evidence="7">
    <location>
        <begin position="301"/>
        <end position="320"/>
    </location>
</feature>